<keyword evidence="1" id="KW-1133">Transmembrane helix</keyword>
<accession>A0A8J8MPR9</accession>
<dbReference type="EMBL" id="CP058649">
    <property type="protein sequence ID" value="QUI25680.1"/>
    <property type="molecule type" value="Genomic_DNA"/>
</dbReference>
<keyword evidence="1" id="KW-0472">Membrane</keyword>
<feature type="transmembrane region" description="Helical" evidence="1">
    <location>
        <begin position="50"/>
        <end position="71"/>
    </location>
</feature>
<keyword evidence="3" id="KW-1185">Reference proteome</keyword>
<dbReference type="Proteomes" id="UP000683246">
    <property type="component" value="Chromosome"/>
</dbReference>
<dbReference type="InterPro" id="IPR010390">
    <property type="entry name" value="ABC-2_transporter-like"/>
</dbReference>
<name>A0A8J8MPR9_9FIRM</name>
<feature type="transmembrane region" description="Helical" evidence="1">
    <location>
        <begin position="144"/>
        <end position="168"/>
    </location>
</feature>
<protein>
    <submittedName>
        <fullName evidence="2">ABC-2 family transporter protein</fullName>
    </submittedName>
</protein>
<feature type="transmembrane region" description="Helical" evidence="1">
    <location>
        <begin position="197"/>
        <end position="216"/>
    </location>
</feature>
<sequence length="260" mass="29803">MTLYFKHIKMLWKSQLQYRGSFLLLCVGQFFVPFVVFAGMYFLFQRFQHINGWQFSEVLLCFGMIHMAFALSECFVRGFDAFSGLIVRGEFDRILTRPRGIVLQVLGSKFEFTRIGRLAQSIAVLIYGLSIATIQWTFLKILLFILMLISGIFVFSGVFILGATLSFWTIQGLEITNMFTDGGRELNQYPLGIYKKWVKTFFTFVIPFGCVNYYPMLYILDRTSGHDGLYILAPLLGILFIIPALMAFGFGVKHYKSTGS</sequence>
<evidence type="ECO:0000313" key="3">
    <source>
        <dbReference type="Proteomes" id="UP000683246"/>
    </source>
</evidence>
<feature type="transmembrane region" description="Helical" evidence="1">
    <location>
        <begin position="228"/>
        <end position="252"/>
    </location>
</feature>
<organism evidence="2 3">
    <name type="scientific">Vallitalea pronyensis</name>
    <dbReference type="NCBI Taxonomy" id="1348613"/>
    <lineage>
        <taxon>Bacteria</taxon>
        <taxon>Bacillati</taxon>
        <taxon>Bacillota</taxon>
        <taxon>Clostridia</taxon>
        <taxon>Lachnospirales</taxon>
        <taxon>Vallitaleaceae</taxon>
        <taxon>Vallitalea</taxon>
    </lineage>
</organism>
<feature type="transmembrane region" description="Helical" evidence="1">
    <location>
        <begin position="21"/>
        <end position="44"/>
    </location>
</feature>
<dbReference type="KEGG" id="vpy:HZI73_10965"/>
<dbReference type="Pfam" id="PF06182">
    <property type="entry name" value="ABC2_membrane_6"/>
    <property type="match status" value="1"/>
</dbReference>
<dbReference type="PANTHER" id="PTHR36833:SF1">
    <property type="entry name" value="INTEGRAL MEMBRANE TRANSPORT PROTEIN"/>
    <property type="match status" value="1"/>
</dbReference>
<evidence type="ECO:0000313" key="2">
    <source>
        <dbReference type="EMBL" id="QUI25680.1"/>
    </source>
</evidence>
<reference evidence="2" key="1">
    <citation type="submission" date="2020-07" db="EMBL/GenBank/DDBJ databases">
        <title>Vallitalea pronyensis genome.</title>
        <authorList>
            <person name="Postec A."/>
        </authorList>
    </citation>
    <scope>NUCLEOTIDE SEQUENCE</scope>
    <source>
        <strain evidence="2">FatNI3</strain>
    </source>
</reference>
<proteinExistence type="predicted"/>
<dbReference type="PANTHER" id="PTHR36833">
    <property type="entry name" value="SLR0610 PROTEIN-RELATED"/>
    <property type="match status" value="1"/>
</dbReference>
<dbReference type="AlphaFoldDB" id="A0A8J8MPR9"/>
<feature type="transmembrane region" description="Helical" evidence="1">
    <location>
        <begin position="118"/>
        <end position="138"/>
    </location>
</feature>
<gene>
    <name evidence="2" type="ORF">HZI73_10965</name>
</gene>
<evidence type="ECO:0000256" key="1">
    <source>
        <dbReference type="SAM" id="Phobius"/>
    </source>
</evidence>
<keyword evidence="1" id="KW-0812">Transmembrane</keyword>